<comment type="caution">
    <text evidence="5">The sequence shown here is derived from an EMBL/GenBank/DDBJ whole genome shotgun (WGS) entry which is preliminary data.</text>
</comment>
<dbReference type="PRINTS" id="PR00778">
    <property type="entry name" value="HTHARSR"/>
</dbReference>
<reference evidence="7" key="2">
    <citation type="journal article" date="2019" name="Int. J. Syst. Evol. Microbiol.">
        <title>The Global Catalogue of Microorganisms (GCM) 10K type strain sequencing project: providing services to taxonomists for standard genome sequencing and annotation.</title>
        <authorList>
            <consortium name="The Broad Institute Genomics Platform"/>
            <consortium name="The Broad Institute Genome Sequencing Center for Infectious Disease"/>
            <person name="Wu L."/>
            <person name="Ma J."/>
        </authorList>
    </citation>
    <scope>NUCLEOTIDE SEQUENCE [LARGE SCALE GENOMIC DNA]</scope>
    <source>
        <strain evidence="7">CGMCC 1.15772</strain>
    </source>
</reference>
<dbReference type="RefSeq" id="WP_380083730.1">
    <property type="nucleotide sequence ID" value="NZ_JBHSWD010000002.1"/>
</dbReference>
<dbReference type="InterPro" id="IPR036388">
    <property type="entry name" value="WH-like_DNA-bd_sf"/>
</dbReference>
<name>A0ABW1YE23_9DEIO</name>
<evidence type="ECO:0000313" key="5">
    <source>
        <dbReference type="EMBL" id="MFC6592612.1"/>
    </source>
</evidence>
<evidence type="ECO:0000313" key="7">
    <source>
        <dbReference type="Proteomes" id="UP001596297"/>
    </source>
</evidence>
<gene>
    <name evidence="5" type="ORF">ACFP81_11825</name>
    <name evidence="6" type="ORF">ACFP81_13360</name>
</gene>
<feature type="domain" description="HTH arsR-type" evidence="4">
    <location>
        <begin position="1"/>
        <end position="95"/>
    </location>
</feature>
<dbReference type="PANTHER" id="PTHR33154">
    <property type="entry name" value="TRANSCRIPTIONAL REGULATOR, ARSR FAMILY"/>
    <property type="match status" value="1"/>
</dbReference>
<dbReference type="SUPFAM" id="SSF46785">
    <property type="entry name" value="Winged helix' DNA-binding domain"/>
    <property type="match status" value="1"/>
</dbReference>
<evidence type="ECO:0000256" key="2">
    <source>
        <dbReference type="ARBA" id="ARBA00023125"/>
    </source>
</evidence>
<dbReference type="Pfam" id="PF01022">
    <property type="entry name" value="HTH_5"/>
    <property type="match status" value="1"/>
</dbReference>
<dbReference type="InterPro" id="IPR051081">
    <property type="entry name" value="HTH_MetalResp_TranReg"/>
</dbReference>
<organism evidence="5 7">
    <name type="scientific">Deinococcus lacus</name>
    <dbReference type="NCBI Taxonomy" id="392561"/>
    <lineage>
        <taxon>Bacteria</taxon>
        <taxon>Thermotogati</taxon>
        <taxon>Deinococcota</taxon>
        <taxon>Deinococci</taxon>
        <taxon>Deinococcales</taxon>
        <taxon>Deinococcaceae</taxon>
        <taxon>Deinococcus</taxon>
    </lineage>
</organism>
<evidence type="ECO:0000259" key="4">
    <source>
        <dbReference type="PROSITE" id="PS50987"/>
    </source>
</evidence>
<dbReference type="PROSITE" id="PS50987">
    <property type="entry name" value="HTH_ARSR_2"/>
    <property type="match status" value="1"/>
</dbReference>
<dbReference type="PANTHER" id="PTHR33154:SF18">
    <property type="entry name" value="ARSENICAL RESISTANCE OPERON REPRESSOR"/>
    <property type="match status" value="1"/>
</dbReference>
<dbReference type="CDD" id="cd00090">
    <property type="entry name" value="HTH_ARSR"/>
    <property type="match status" value="1"/>
</dbReference>
<dbReference type="InterPro" id="IPR001845">
    <property type="entry name" value="HTH_ArsR_DNA-bd_dom"/>
</dbReference>
<keyword evidence="2" id="KW-0238">DNA-binding</keyword>
<dbReference type="NCBIfam" id="NF033788">
    <property type="entry name" value="HTH_metalloreg"/>
    <property type="match status" value="1"/>
</dbReference>
<protein>
    <submittedName>
        <fullName evidence="5">ArsR/SmtB family transcription factor</fullName>
    </submittedName>
</protein>
<evidence type="ECO:0000256" key="1">
    <source>
        <dbReference type="ARBA" id="ARBA00023015"/>
    </source>
</evidence>
<dbReference type="EMBL" id="JBHSWD010000002">
    <property type="protein sequence ID" value="MFC6592612.1"/>
    <property type="molecule type" value="Genomic_DNA"/>
</dbReference>
<dbReference type="EMBL" id="JBHSWD010000002">
    <property type="protein sequence ID" value="MFC6592886.1"/>
    <property type="molecule type" value="Genomic_DNA"/>
</dbReference>
<sequence length="105" mass="11541">MNEALRPDVVQLCKALGHATRLELLRLLRGGPQCVCDLEASLDLPQSKVSYHLGLLRDAGLVTAEQRGKNVFYTLCIEQLQGLGQQVLDAVDQPPQTTQQKNSLC</sequence>
<accession>A0ABW1YE23</accession>
<evidence type="ECO:0000313" key="6">
    <source>
        <dbReference type="EMBL" id="MFC6592886.1"/>
    </source>
</evidence>
<proteinExistence type="predicted"/>
<dbReference type="Gene3D" id="1.10.10.10">
    <property type="entry name" value="Winged helix-like DNA-binding domain superfamily/Winged helix DNA-binding domain"/>
    <property type="match status" value="1"/>
</dbReference>
<dbReference type="SMART" id="SM00418">
    <property type="entry name" value="HTH_ARSR"/>
    <property type="match status" value="1"/>
</dbReference>
<keyword evidence="3" id="KW-0804">Transcription</keyword>
<evidence type="ECO:0000256" key="3">
    <source>
        <dbReference type="ARBA" id="ARBA00023163"/>
    </source>
</evidence>
<reference evidence="5" key="3">
    <citation type="submission" date="2024-09" db="EMBL/GenBank/DDBJ databases">
        <authorList>
            <person name="Sun Q."/>
            <person name="Mori K."/>
        </authorList>
    </citation>
    <scope>NUCLEOTIDE SEQUENCE</scope>
    <source>
        <strain evidence="5">NBRC 112440</strain>
    </source>
</reference>
<reference evidence="5" key="1">
    <citation type="journal article" date="2014" name="Int. J. Syst. Evol. Microbiol.">
        <title>Complete genome of a new Firmicutes species belonging to the dominant human colonic microbiota ('Ruminococcus bicirculans') reveals two chromosomes and a selective capacity to utilize plant glucans.</title>
        <authorList>
            <consortium name="NISC Comparative Sequencing Program"/>
            <person name="Wegmann U."/>
            <person name="Louis P."/>
            <person name="Goesmann A."/>
            <person name="Henrissat B."/>
            <person name="Duncan S.H."/>
            <person name="Flint H.J."/>
        </authorList>
    </citation>
    <scope>NUCLEOTIDE SEQUENCE</scope>
    <source>
        <strain evidence="5">NBRC 112440</strain>
    </source>
</reference>
<keyword evidence="1" id="KW-0805">Transcription regulation</keyword>
<dbReference type="Proteomes" id="UP001596297">
    <property type="component" value="Unassembled WGS sequence"/>
</dbReference>
<keyword evidence="7" id="KW-1185">Reference proteome</keyword>
<dbReference type="InterPro" id="IPR036390">
    <property type="entry name" value="WH_DNA-bd_sf"/>
</dbReference>
<dbReference type="InterPro" id="IPR011991">
    <property type="entry name" value="ArsR-like_HTH"/>
</dbReference>